<comment type="caution">
    <text evidence="8">The sequence shown here is derived from an EMBL/GenBank/DDBJ whole genome shotgun (WGS) entry which is preliminary data.</text>
</comment>
<dbReference type="Proteomes" id="UP001160390">
    <property type="component" value="Unassembled WGS sequence"/>
</dbReference>
<keyword evidence="4" id="KW-0804">Transcription</keyword>
<evidence type="ECO:0000256" key="5">
    <source>
        <dbReference type="ARBA" id="ARBA00023242"/>
    </source>
</evidence>
<keyword evidence="5" id="KW-0539">Nucleus</keyword>
<feature type="domain" description="Zn(2)-C6 fungal-type" evidence="7">
    <location>
        <begin position="80"/>
        <end position="110"/>
    </location>
</feature>
<dbReference type="GO" id="GO:0005634">
    <property type="term" value="C:nucleus"/>
    <property type="evidence" value="ECO:0007669"/>
    <property type="project" value="UniProtKB-SubCell"/>
</dbReference>
<feature type="compositionally biased region" description="Polar residues" evidence="6">
    <location>
        <begin position="707"/>
        <end position="716"/>
    </location>
</feature>
<evidence type="ECO:0000256" key="1">
    <source>
        <dbReference type="ARBA" id="ARBA00004123"/>
    </source>
</evidence>
<evidence type="ECO:0000313" key="8">
    <source>
        <dbReference type="EMBL" id="CAI6092547.1"/>
    </source>
</evidence>
<feature type="region of interest" description="Disordered" evidence="6">
    <location>
        <begin position="678"/>
        <end position="736"/>
    </location>
</feature>
<dbReference type="CDD" id="cd00067">
    <property type="entry name" value="GAL4"/>
    <property type="match status" value="2"/>
</dbReference>
<gene>
    <name evidence="8" type="ORF">CCHLO57077_00016236</name>
</gene>
<dbReference type="GO" id="GO:0006351">
    <property type="term" value="P:DNA-templated transcription"/>
    <property type="evidence" value="ECO:0007669"/>
    <property type="project" value="InterPro"/>
</dbReference>
<dbReference type="InterPro" id="IPR001138">
    <property type="entry name" value="Zn2Cys6_DnaBD"/>
</dbReference>
<evidence type="ECO:0000313" key="9">
    <source>
        <dbReference type="Proteomes" id="UP001160390"/>
    </source>
</evidence>
<evidence type="ECO:0000256" key="3">
    <source>
        <dbReference type="ARBA" id="ARBA00023015"/>
    </source>
</evidence>
<evidence type="ECO:0000256" key="4">
    <source>
        <dbReference type="ARBA" id="ARBA00023163"/>
    </source>
</evidence>
<dbReference type="SMART" id="SM00066">
    <property type="entry name" value="GAL4"/>
    <property type="match status" value="2"/>
</dbReference>
<evidence type="ECO:0000259" key="7">
    <source>
        <dbReference type="PROSITE" id="PS50048"/>
    </source>
</evidence>
<keyword evidence="2" id="KW-0479">Metal-binding</keyword>
<organism evidence="8 9">
    <name type="scientific">Clonostachys chloroleuca</name>
    <dbReference type="NCBI Taxonomy" id="1926264"/>
    <lineage>
        <taxon>Eukaryota</taxon>
        <taxon>Fungi</taxon>
        <taxon>Dikarya</taxon>
        <taxon>Ascomycota</taxon>
        <taxon>Pezizomycotina</taxon>
        <taxon>Sordariomycetes</taxon>
        <taxon>Hypocreomycetidae</taxon>
        <taxon>Hypocreales</taxon>
        <taxon>Bionectriaceae</taxon>
        <taxon>Clonostachys</taxon>
    </lineage>
</organism>
<sequence length="781" mass="87476">MLQDAILAARESVEIFFNYPIVIYPSLISIHLLTWPFLEQVKCDERPNGCANCEKLHLECSGYQRASNPVRGGGKRTYRSCNNCRLARCKCSGDRPVCVACRENNLQCSYENTPKPSSSSTSSSQRPNGAPLTASTPRDSTDGKSPSRRSSILSASSSAEDSPLSWLCSHELPGPKHLRVLVMSYFQNFHPLRCFAFIHKPSFLRRLDERPTSSLQDNALLHIVCTLGAQFYALEHSDTVQSLPTSFVLKAGCHWAKTAQRLLLENTGSISVEGLMTAQLLYDYALRMANFSQAFILSALMVRMAQALQINLEYSTDLYNEGPNVDLSTTVRESRRRLMWSCYVTDVLCGSGVDQLMLVHEKDIKIQLPCNDWSFLHERACITSSLQGGALDIAPKDLTPSDLADNMGMLAFFIQQTEIRKRVLRYIKHLDVAEMPWLPHSEFAQLSSELRSWHQSLPTNLQFISSTIYMRKESSQLGALCLFHCSFHQTMCDLFRIGTPAVYKLRSAFHFPPEQRSFQKELQWTLFKSARTLAAIIAEAERHGPRMIGDSWLPTIAYDSNRIMLFYLTQLSDSPRSSKFDLILNTIPYLQSNLKALKTMRTMNVVADGLARAAEEMLEKLGVDSNNVLPLPNVILDDPYLARLTRESAHIAPSQTAPDYVLNPLSIYRMARNQIPERHQPESVASRSEPSSTPANSNLAPSDEAYPNQTGTTPVQQRPEPRDAYTGLDTPGPNLDMFFAPPAGLDWQPVDIVVGSDMTAEGLLPWVGTSQMGELMFEPPN</sequence>
<feature type="compositionally biased region" description="Polar residues" evidence="6">
    <location>
        <begin position="683"/>
        <end position="700"/>
    </location>
</feature>
<evidence type="ECO:0000256" key="6">
    <source>
        <dbReference type="SAM" id="MobiDB-lite"/>
    </source>
</evidence>
<keyword evidence="3" id="KW-0805">Transcription regulation</keyword>
<keyword evidence="9" id="KW-1185">Reference proteome</keyword>
<accession>A0AA35M911</accession>
<dbReference type="GO" id="GO:0000981">
    <property type="term" value="F:DNA-binding transcription factor activity, RNA polymerase II-specific"/>
    <property type="evidence" value="ECO:0007669"/>
    <property type="project" value="InterPro"/>
</dbReference>
<dbReference type="PROSITE" id="PS00463">
    <property type="entry name" value="ZN2_CY6_FUNGAL_1"/>
    <property type="match status" value="1"/>
</dbReference>
<dbReference type="Pfam" id="PF04082">
    <property type="entry name" value="Fungal_trans"/>
    <property type="match status" value="1"/>
</dbReference>
<dbReference type="SUPFAM" id="SSF57701">
    <property type="entry name" value="Zn2/Cys6 DNA-binding domain"/>
    <property type="match status" value="1"/>
</dbReference>
<dbReference type="InterPro" id="IPR007219">
    <property type="entry name" value="XnlR_reg_dom"/>
</dbReference>
<dbReference type="CDD" id="cd12148">
    <property type="entry name" value="fungal_TF_MHR"/>
    <property type="match status" value="1"/>
</dbReference>
<dbReference type="EMBL" id="CABFNP030001220">
    <property type="protein sequence ID" value="CAI6092547.1"/>
    <property type="molecule type" value="Genomic_DNA"/>
</dbReference>
<dbReference type="GO" id="GO:0008270">
    <property type="term" value="F:zinc ion binding"/>
    <property type="evidence" value="ECO:0007669"/>
    <property type="project" value="InterPro"/>
</dbReference>
<dbReference type="SMART" id="SM00906">
    <property type="entry name" value="Fungal_trans"/>
    <property type="match status" value="1"/>
</dbReference>
<proteinExistence type="predicted"/>
<protein>
    <recommendedName>
        <fullName evidence="7">Zn(2)-C6 fungal-type domain-containing protein</fullName>
    </recommendedName>
</protein>
<dbReference type="PANTHER" id="PTHR47338">
    <property type="entry name" value="ZN(II)2CYS6 TRANSCRIPTION FACTOR (EUROFUNG)-RELATED"/>
    <property type="match status" value="1"/>
</dbReference>
<comment type="subcellular location">
    <subcellularLocation>
        <location evidence="1">Nucleus</location>
    </subcellularLocation>
</comment>
<feature type="region of interest" description="Disordered" evidence="6">
    <location>
        <begin position="111"/>
        <end position="156"/>
    </location>
</feature>
<evidence type="ECO:0000256" key="2">
    <source>
        <dbReference type="ARBA" id="ARBA00022723"/>
    </source>
</evidence>
<dbReference type="InterPro" id="IPR050815">
    <property type="entry name" value="TF_fung"/>
</dbReference>
<dbReference type="Pfam" id="PF00172">
    <property type="entry name" value="Zn_clus"/>
    <property type="match status" value="1"/>
</dbReference>
<dbReference type="GO" id="GO:0003677">
    <property type="term" value="F:DNA binding"/>
    <property type="evidence" value="ECO:0007669"/>
    <property type="project" value="InterPro"/>
</dbReference>
<reference evidence="8" key="1">
    <citation type="submission" date="2023-01" db="EMBL/GenBank/DDBJ databases">
        <authorList>
            <person name="Piombo E."/>
        </authorList>
    </citation>
    <scope>NUCLEOTIDE SEQUENCE</scope>
</reference>
<dbReference type="PROSITE" id="PS50048">
    <property type="entry name" value="ZN2_CY6_FUNGAL_2"/>
    <property type="match status" value="1"/>
</dbReference>
<dbReference type="InterPro" id="IPR036864">
    <property type="entry name" value="Zn2-C6_fun-type_DNA-bd_sf"/>
</dbReference>
<dbReference type="PANTHER" id="PTHR47338:SF7">
    <property type="entry name" value="ZN(II)2CYS6 TRANSCRIPTION FACTOR (EUROFUNG)"/>
    <property type="match status" value="1"/>
</dbReference>
<dbReference type="Gene3D" id="4.10.240.10">
    <property type="entry name" value="Zn(2)-C6 fungal-type DNA-binding domain"/>
    <property type="match status" value="1"/>
</dbReference>
<name>A0AA35M911_9HYPO</name>
<dbReference type="AlphaFoldDB" id="A0AA35M911"/>